<dbReference type="SUPFAM" id="SSF46785">
    <property type="entry name" value="Winged helix' DNA-binding domain"/>
    <property type="match status" value="1"/>
</dbReference>
<dbReference type="InterPro" id="IPR011663">
    <property type="entry name" value="UTRA"/>
</dbReference>
<dbReference type="GO" id="GO:0003677">
    <property type="term" value="F:DNA binding"/>
    <property type="evidence" value="ECO:0007669"/>
    <property type="project" value="UniProtKB-KW"/>
</dbReference>
<dbReference type="InterPro" id="IPR036390">
    <property type="entry name" value="WH_DNA-bd_sf"/>
</dbReference>
<dbReference type="SMART" id="SM00345">
    <property type="entry name" value="HTH_GNTR"/>
    <property type="match status" value="1"/>
</dbReference>
<dbReference type="InterPro" id="IPR050679">
    <property type="entry name" value="Bact_HTH_transcr_reg"/>
</dbReference>
<gene>
    <name evidence="5" type="ORF">CIAN88_14945</name>
</gene>
<dbReference type="PRINTS" id="PR00035">
    <property type="entry name" value="HTHGNTR"/>
</dbReference>
<evidence type="ECO:0000313" key="5">
    <source>
        <dbReference type="EMBL" id="KGJ52424.1"/>
    </source>
</evidence>
<organism evidence="5 6">
    <name type="scientific">Clostridium innocuum</name>
    <dbReference type="NCBI Taxonomy" id="1522"/>
    <lineage>
        <taxon>Bacteria</taxon>
        <taxon>Bacillati</taxon>
        <taxon>Bacillota</taxon>
        <taxon>Clostridia</taxon>
        <taxon>Eubacteriales</taxon>
        <taxon>Clostridiaceae</taxon>
        <taxon>Clostridium</taxon>
    </lineage>
</organism>
<name>A0A099I3B3_CLOIN</name>
<dbReference type="PANTHER" id="PTHR44846:SF1">
    <property type="entry name" value="MANNOSYL-D-GLYCERATE TRANSPORT_METABOLISM SYSTEM REPRESSOR MNGR-RELATED"/>
    <property type="match status" value="1"/>
</dbReference>
<dbReference type="SUPFAM" id="SSF64288">
    <property type="entry name" value="Chorismate lyase-like"/>
    <property type="match status" value="1"/>
</dbReference>
<dbReference type="Gene3D" id="1.10.10.10">
    <property type="entry name" value="Winged helix-like DNA-binding domain superfamily/Winged helix DNA-binding domain"/>
    <property type="match status" value="1"/>
</dbReference>
<comment type="caution">
    <text evidence="5">The sequence shown here is derived from an EMBL/GenBank/DDBJ whole genome shotgun (WGS) entry which is preliminary data.</text>
</comment>
<dbReference type="InterPro" id="IPR036388">
    <property type="entry name" value="WH-like_DNA-bd_sf"/>
</dbReference>
<dbReference type="EMBL" id="JQIF01000067">
    <property type="protein sequence ID" value="KGJ52424.1"/>
    <property type="molecule type" value="Genomic_DNA"/>
</dbReference>
<dbReference type="CDD" id="cd07377">
    <property type="entry name" value="WHTH_GntR"/>
    <property type="match status" value="1"/>
</dbReference>
<protein>
    <submittedName>
        <fullName evidence="5">GntR family transcriptional regulator</fullName>
    </submittedName>
</protein>
<reference evidence="5 6" key="1">
    <citation type="submission" date="2014-08" db="EMBL/GenBank/DDBJ databases">
        <title>Clostridium innocuum, an unnegligible vancomycin-resistant pathogen causing extra-intestinal infections.</title>
        <authorList>
            <person name="Feng Y."/>
            <person name="Chiu C.-H."/>
        </authorList>
    </citation>
    <scope>NUCLEOTIDE SEQUENCE [LARGE SCALE GENOMIC DNA]</scope>
    <source>
        <strain evidence="5 6">AN88</strain>
    </source>
</reference>
<dbReference type="Pfam" id="PF07702">
    <property type="entry name" value="UTRA"/>
    <property type="match status" value="1"/>
</dbReference>
<evidence type="ECO:0000313" key="6">
    <source>
        <dbReference type="Proteomes" id="UP000030008"/>
    </source>
</evidence>
<dbReference type="InterPro" id="IPR000524">
    <property type="entry name" value="Tscrpt_reg_HTH_GntR"/>
</dbReference>
<dbReference type="Pfam" id="PF00392">
    <property type="entry name" value="GntR"/>
    <property type="match status" value="1"/>
</dbReference>
<dbReference type="SMART" id="SM00866">
    <property type="entry name" value="UTRA"/>
    <property type="match status" value="1"/>
</dbReference>
<evidence type="ECO:0000256" key="2">
    <source>
        <dbReference type="ARBA" id="ARBA00023125"/>
    </source>
</evidence>
<keyword evidence="1" id="KW-0805">Transcription regulation</keyword>
<dbReference type="GO" id="GO:0045892">
    <property type="term" value="P:negative regulation of DNA-templated transcription"/>
    <property type="evidence" value="ECO:0007669"/>
    <property type="project" value="TreeGrafter"/>
</dbReference>
<proteinExistence type="predicted"/>
<sequence>MATPIYRKIKDLIMQEIEDKAANSPIDSERDMAVRFDASRMTVRKAIDELVEEGFLYRDKNKGTFVADRKLLKKNTAAEMLQEEISEFIVMYFNVKDAADIAPILEIDQDDQVLSVVRLNTVNSKPTSVEEIFFIRNQISDADMKNLKNLLDMNDYVKNGRVTQKFIPMLVPVQFANLLKIKMNTPIIRVESVISSMSGKPLVYVRAYNNPFENVIEITL</sequence>
<dbReference type="Proteomes" id="UP000030008">
    <property type="component" value="Unassembled WGS sequence"/>
</dbReference>
<feature type="domain" description="HTH gntR-type" evidence="4">
    <location>
        <begin position="3"/>
        <end position="69"/>
    </location>
</feature>
<dbReference type="InterPro" id="IPR028978">
    <property type="entry name" value="Chorismate_lyase_/UTRA_dom_sf"/>
</dbReference>
<evidence type="ECO:0000256" key="1">
    <source>
        <dbReference type="ARBA" id="ARBA00023015"/>
    </source>
</evidence>
<evidence type="ECO:0000256" key="3">
    <source>
        <dbReference type="ARBA" id="ARBA00023163"/>
    </source>
</evidence>
<dbReference type="GO" id="GO:0003700">
    <property type="term" value="F:DNA-binding transcription factor activity"/>
    <property type="evidence" value="ECO:0007669"/>
    <property type="project" value="InterPro"/>
</dbReference>
<accession>A0A099I3B3</accession>
<dbReference type="AlphaFoldDB" id="A0A099I3B3"/>
<keyword evidence="2" id="KW-0238">DNA-binding</keyword>
<dbReference type="PROSITE" id="PS50949">
    <property type="entry name" value="HTH_GNTR"/>
    <property type="match status" value="1"/>
</dbReference>
<dbReference type="PANTHER" id="PTHR44846">
    <property type="entry name" value="MANNOSYL-D-GLYCERATE TRANSPORT/METABOLISM SYSTEM REPRESSOR MNGR-RELATED"/>
    <property type="match status" value="1"/>
</dbReference>
<dbReference type="RefSeq" id="WP_044906319.1">
    <property type="nucleotide sequence ID" value="NZ_CAXUJB010000003.1"/>
</dbReference>
<dbReference type="Gene3D" id="3.40.1410.10">
    <property type="entry name" value="Chorismate lyase-like"/>
    <property type="match status" value="1"/>
</dbReference>
<keyword evidence="3" id="KW-0804">Transcription</keyword>
<evidence type="ECO:0000259" key="4">
    <source>
        <dbReference type="PROSITE" id="PS50949"/>
    </source>
</evidence>